<dbReference type="RefSeq" id="XP_060326705.1">
    <property type="nucleotide sequence ID" value="XM_060478024.1"/>
</dbReference>
<name>A0AA39JU69_ARMTA</name>
<evidence type="ECO:0000313" key="3">
    <source>
        <dbReference type="Proteomes" id="UP001175211"/>
    </source>
</evidence>
<dbReference type="EMBL" id="JAUEPS010000040">
    <property type="protein sequence ID" value="KAK0448990.1"/>
    <property type="molecule type" value="Genomic_DNA"/>
</dbReference>
<accession>A0AA39JU69</accession>
<dbReference type="GeneID" id="85361572"/>
<reference evidence="2" key="1">
    <citation type="submission" date="2023-06" db="EMBL/GenBank/DDBJ databases">
        <authorList>
            <consortium name="Lawrence Berkeley National Laboratory"/>
            <person name="Ahrendt S."/>
            <person name="Sahu N."/>
            <person name="Indic B."/>
            <person name="Wong-Bajracharya J."/>
            <person name="Merenyi Z."/>
            <person name="Ke H.-M."/>
            <person name="Monk M."/>
            <person name="Kocsube S."/>
            <person name="Drula E."/>
            <person name="Lipzen A."/>
            <person name="Balint B."/>
            <person name="Henrissat B."/>
            <person name="Andreopoulos B."/>
            <person name="Martin F.M."/>
            <person name="Harder C.B."/>
            <person name="Rigling D."/>
            <person name="Ford K.L."/>
            <person name="Foster G.D."/>
            <person name="Pangilinan J."/>
            <person name="Papanicolaou A."/>
            <person name="Barry K."/>
            <person name="LaButti K."/>
            <person name="Viragh M."/>
            <person name="Koriabine M."/>
            <person name="Yan M."/>
            <person name="Riley R."/>
            <person name="Champramary S."/>
            <person name="Plett K.L."/>
            <person name="Tsai I.J."/>
            <person name="Slot J."/>
            <person name="Sipos G."/>
            <person name="Plett J."/>
            <person name="Nagy L.G."/>
            <person name="Grigoriev I.V."/>
        </authorList>
    </citation>
    <scope>NUCLEOTIDE SEQUENCE</scope>
    <source>
        <strain evidence="2">CCBAS 213</strain>
    </source>
</reference>
<evidence type="ECO:0000256" key="1">
    <source>
        <dbReference type="SAM" id="MobiDB-lite"/>
    </source>
</evidence>
<feature type="region of interest" description="Disordered" evidence="1">
    <location>
        <begin position="139"/>
        <end position="167"/>
    </location>
</feature>
<protein>
    <submittedName>
        <fullName evidence="2">Uncharacterized protein</fullName>
    </submittedName>
</protein>
<proteinExistence type="predicted"/>
<comment type="caution">
    <text evidence="2">The sequence shown here is derived from an EMBL/GenBank/DDBJ whole genome shotgun (WGS) entry which is preliminary data.</text>
</comment>
<dbReference type="Proteomes" id="UP001175211">
    <property type="component" value="Unassembled WGS sequence"/>
</dbReference>
<dbReference type="AlphaFoldDB" id="A0AA39JU69"/>
<gene>
    <name evidence="2" type="ORF">EV420DRAFT_1647266</name>
</gene>
<organism evidence="2 3">
    <name type="scientific">Armillaria tabescens</name>
    <name type="common">Ringless honey mushroom</name>
    <name type="synonym">Agaricus tabescens</name>
    <dbReference type="NCBI Taxonomy" id="1929756"/>
    <lineage>
        <taxon>Eukaryota</taxon>
        <taxon>Fungi</taxon>
        <taxon>Dikarya</taxon>
        <taxon>Basidiomycota</taxon>
        <taxon>Agaricomycotina</taxon>
        <taxon>Agaricomycetes</taxon>
        <taxon>Agaricomycetidae</taxon>
        <taxon>Agaricales</taxon>
        <taxon>Marasmiineae</taxon>
        <taxon>Physalacriaceae</taxon>
        <taxon>Desarmillaria</taxon>
    </lineage>
</organism>
<feature type="region of interest" description="Disordered" evidence="1">
    <location>
        <begin position="76"/>
        <end position="110"/>
    </location>
</feature>
<keyword evidence="3" id="KW-1185">Reference proteome</keyword>
<sequence>MPTVTPIAVGIPNLSTLTEVTESNQPSGMALPGIVLNMASALAVALLEDQKLQHEALTECGTSFLASSVHIHASSLPKGSSSCEGSRLATPYESAPANTRSPGSVRSVRTGASSQVKEIITSMSSAELMKAAVKQQVRKQGEEVSVSSDGDEEAEQPSTTPGDTPGIRLPIDFVILHQFMQSTSGTEGYSGGFVLVAKYYIKNESTAVQNGLRNDISKSQFYQPSTRQAKPYLNKTITVKSWGLVCMEYKNQEVEEWNELDASLP</sequence>
<evidence type="ECO:0000313" key="2">
    <source>
        <dbReference type="EMBL" id="KAK0448990.1"/>
    </source>
</evidence>